<proteinExistence type="inferred from homology"/>
<dbReference type="CDD" id="cd06193">
    <property type="entry name" value="siderophore_interacting"/>
    <property type="match status" value="1"/>
</dbReference>
<accession>A0A1G5CZM4</accession>
<dbReference type="Proteomes" id="UP000199502">
    <property type="component" value="Unassembled WGS sequence"/>
</dbReference>
<dbReference type="InterPro" id="IPR013113">
    <property type="entry name" value="SIP_FAD-bd"/>
</dbReference>
<feature type="domain" description="SIP-like Rossmann fold" evidence="2">
    <location>
        <begin position="226"/>
        <end position="323"/>
    </location>
</feature>
<dbReference type="InterPro" id="IPR039261">
    <property type="entry name" value="FNR_nucleotide-bd"/>
</dbReference>
<evidence type="ECO:0000256" key="1">
    <source>
        <dbReference type="ARBA" id="ARBA00035644"/>
    </source>
</evidence>
<dbReference type="Gene3D" id="3.40.50.80">
    <property type="entry name" value="Nucleotide-binding domain of ferredoxin-NADP reductase (FNR) module"/>
    <property type="match status" value="1"/>
</dbReference>
<protein>
    <submittedName>
        <fullName evidence="4">NADPH-dependent ferric siderophore reductase, contains FAD-binding and SIP domains</fullName>
    </submittedName>
</protein>
<dbReference type="Pfam" id="PF08021">
    <property type="entry name" value="FAD_binding_9"/>
    <property type="match status" value="1"/>
</dbReference>
<dbReference type="OrthoDB" id="9814826at2"/>
<evidence type="ECO:0000259" key="3">
    <source>
        <dbReference type="Pfam" id="PF08021"/>
    </source>
</evidence>
<dbReference type="PANTHER" id="PTHR30157">
    <property type="entry name" value="FERRIC REDUCTASE, NADPH-DEPENDENT"/>
    <property type="match status" value="1"/>
</dbReference>
<comment type="similarity">
    <text evidence="1">Belongs to the SIP oxidoreductase family.</text>
</comment>
<dbReference type="Pfam" id="PF04954">
    <property type="entry name" value="SIP"/>
    <property type="match status" value="1"/>
</dbReference>
<dbReference type="InterPro" id="IPR007037">
    <property type="entry name" value="SIP_rossman_dom"/>
</dbReference>
<dbReference type="STRING" id="336292.SAMN05660710_00603"/>
<evidence type="ECO:0000313" key="5">
    <source>
        <dbReference type="Proteomes" id="UP000199502"/>
    </source>
</evidence>
<feature type="domain" description="Siderophore-interacting FAD-binding" evidence="3">
    <location>
        <begin position="108"/>
        <end position="218"/>
    </location>
</feature>
<sequence length="340" mass="36468">MSQISMHRAEGVVSSASGAAVAAIRARALLWEAPCEEHPDRLVISLWGGKVALQAQQGDLRVTLEGVEPRQIGLLQDMVTEVLSEAGLRVAWDRVDAGALAPGLSVMTVLRVSQPSPGFLRVRLQGPDAARFGLNGLHFRLLLPRPGRAPVWPRIVASGRTEWPSGPDSLHRPVYTVAAQAGDWIDFDIFRHANSPTCDWALSRPEGSEVAIIGPGGGWCPEGPRLALFGDETALPAIRRMLALAKGEVRAHLRADPADLGPLAGDARVTRCKDLIGALEASEIPADSHVWFATGSAEARAARQLLLARGIARTSFDAIAYWDAPDAERPAAPKVKEDRT</sequence>
<evidence type="ECO:0000313" key="4">
    <source>
        <dbReference type="EMBL" id="SCY08039.1"/>
    </source>
</evidence>
<dbReference type="AlphaFoldDB" id="A0A1G5CZM4"/>
<dbReference type="PANTHER" id="PTHR30157:SF0">
    <property type="entry name" value="NADPH-DEPENDENT FERRIC-CHELATE REDUCTASE"/>
    <property type="match status" value="1"/>
</dbReference>
<evidence type="ECO:0000259" key="2">
    <source>
        <dbReference type="Pfam" id="PF04954"/>
    </source>
</evidence>
<reference evidence="4 5" key="1">
    <citation type="submission" date="2016-10" db="EMBL/GenBank/DDBJ databases">
        <authorList>
            <person name="de Groot N.N."/>
        </authorList>
    </citation>
    <scope>NUCLEOTIDE SEQUENCE [LARGE SCALE GENOMIC DNA]</scope>
    <source>
        <strain evidence="4 5">CGMCC 1.8925</strain>
    </source>
</reference>
<dbReference type="Gene3D" id="2.40.30.10">
    <property type="entry name" value="Translation factors"/>
    <property type="match status" value="1"/>
</dbReference>
<gene>
    <name evidence="4" type="ORF">SAMN05660710_00603</name>
</gene>
<dbReference type="EMBL" id="FMVT01000002">
    <property type="protein sequence ID" value="SCY08039.1"/>
    <property type="molecule type" value="Genomic_DNA"/>
</dbReference>
<name>A0A1G5CZM4_9RHOB</name>
<dbReference type="InterPro" id="IPR039374">
    <property type="entry name" value="SIP_fam"/>
</dbReference>
<keyword evidence="5" id="KW-1185">Reference proteome</keyword>
<dbReference type="RefSeq" id="WP_090740146.1">
    <property type="nucleotide sequence ID" value="NZ_FMVT01000002.1"/>
</dbReference>
<organism evidence="4 5">
    <name type="scientific">Paracoccus tibetensis</name>
    <dbReference type="NCBI Taxonomy" id="336292"/>
    <lineage>
        <taxon>Bacteria</taxon>
        <taxon>Pseudomonadati</taxon>
        <taxon>Pseudomonadota</taxon>
        <taxon>Alphaproteobacteria</taxon>
        <taxon>Rhodobacterales</taxon>
        <taxon>Paracoccaceae</taxon>
        <taxon>Paracoccus</taxon>
    </lineage>
</organism>